<dbReference type="EMBL" id="JAPQKO010000008">
    <property type="protein sequence ID" value="KAJ5151694.1"/>
    <property type="molecule type" value="Genomic_DNA"/>
</dbReference>
<proteinExistence type="predicted"/>
<reference evidence="1" key="1">
    <citation type="submission" date="2022-11" db="EMBL/GenBank/DDBJ databases">
        <authorList>
            <person name="Petersen C."/>
        </authorList>
    </citation>
    <scope>NUCLEOTIDE SEQUENCE</scope>
    <source>
        <strain evidence="1">IBT 21917</strain>
    </source>
</reference>
<reference evidence="1" key="2">
    <citation type="journal article" date="2023" name="IMA Fungus">
        <title>Comparative genomic study of the Penicillium genus elucidates a diverse pangenome and 15 lateral gene transfer events.</title>
        <authorList>
            <person name="Petersen C."/>
            <person name="Sorensen T."/>
            <person name="Nielsen M.R."/>
            <person name="Sondergaard T.E."/>
            <person name="Sorensen J.L."/>
            <person name="Fitzpatrick D.A."/>
            <person name="Frisvad J.C."/>
            <person name="Nielsen K.L."/>
        </authorList>
    </citation>
    <scope>NUCLEOTIDE SEQUENCE</scope>
    <source>
        <strain evidence="1">IBT 21917</strain>
    </source>
</reference>
<organism evidence="1 2">
    <name type="scientific">Penicillium capsulatum</name>
    <dbReference type="NCBI Taxonomy" id="69766"/>
    <lineage>
        <taxon>Eukaryota</taxon>
        <taxon>Fungi</taxon>
        <taxon>Dikarya</taxon>
        <taxon>Ascomycota</taxon>
        <taxon>Pezizomycotina</taxon>
        <taxon>Eurotiomycetes</taxon>
        <taxon>Eurotiomycetidae</taxon>
        <taxon>Eurotiales</taxon>
        <taxon>Aspergillaceae</taxon>
        <taxon>Penicillium</taxon>
    </lineage>
</organism>
<sequence length="133" mass="15509">MQAITPEPPSRVAETRYLPWRHRRAFLNVGYDLVCAIFRLLNPANREEAQFALQVVLYIRGLRAAWRAHNRAPFYRQSETATALINEDSSLSPWTTPSIEDFSAVLETMLYNYTNRTLIAVMGYDWHDWQGME</sequence>
<dbReference type="AlphaFoldDB" id="A0A9W9HQ95"/>
<protein>
    <submittedName>
        <fullName evidence="1">Uncharacterized protein</fullName>
    </submittedName>
</protein>
<keyword evidence="2" id="KW-1185">Reference proteome</keyword>
<gene>
    <name evidence="1" type="ORF">N7492_009989</name>
</gene>
<evidence type="ECO:0000313" key="1">
    <source>
        <dbReference type="EMBL" id="KAJ5151694.1"/>
    </source>
</evidence>
<accession>A0A9W9HQ95</accession>
<comment type="caution">
    <text evidence="1">The sequence shown here is derived from an EMBL/GenBank/DDBJ whole genome shotgun (WGS) entry which is preliminary data.</text>
</comment>
<evidence type="ECO:0000313" key="2">
    <source>
        <dbReference type="Proteomes" id="UP001146351"/>
    </source>
</evidence>
<dbReference type="Proteomes" id="UP001146351">
    <property type="component" value="Unassembled WGS sequence"/>
</dbReference>
<name>A0A9W9HQ95_9EURO</name>